<dbReference type="Gene3D" id="1.10.10.60">
    <property type="entry name" value="Homeodomain-like"/>
    <property type="match status" value="1"/>
</dbReference>
<dbReference type="InterPro" id="IPR001356">
    <property type="entry name" value="HD"/>
</dbReference>
<reference evidence="14" key="1">
    <citation type="journal article" date="2023" name="bioRxiv">
        <title>Improved chromosome-level genome assembly for marigold (Tagetes erecta).</title>
        <authorList>
            <person name="Jiang F."/>
            <person name="Yuan L."/>
            <person name="Wang S."/>
            <person name="Wang H."/>
            <person name="Xu D."/>
            <person name="Wang A."/>
            <person name="Fan W."/>
        </authorList>
    </citation>
    <scope>NUCLEOTIDE SEQUENCE</scope>
    <source>
        <strain evidence="14">WSJ</strain>
        <tissue evidence="14">Leaf</tissue>
    </source>
</reference>
<dbReference type="AlphaFoldDB" id="A0AAD8K6M5"/>
<evidence type="ECO:0000313" key="15">
    <source>
        <dbReference type="Proteomes" id="UP001229421"/>
    </source>
</evidence>
<keyword evidence="6 10" id="KW-0238">DNA-binding</keyword>
<accession>A0AAD8K6M5</accession>
<evidence type="ECO:0000256" key="3">
    <source>
        <dbReference type="ARBA" id="ARBA00022782"/>
    </source>
</evidence>
<dbReference type="GO" id="GO:0005634">
    <property type="term" value="C:nucleus"/>
    <property type="evidence" value="ECO:0007669"/>
    <property type="project" value="UniProtKB-SubCell"/>
</dbReference>
<dbReference type="FunFam" id="1.10.10.60:FF:000197">
    <property type="entry name" value="Homeobox-leucine zipper protein REVOLUTA"/>
    <property type="match status" value="1"/>
</dbReference>
<dbReference type="InterPro" id="IPR013978">
    <property type="entry name" value="MEKHLA"/>
</dbReference>
<dbReference type="PANTHER" id="PTHR45950">
    <property type="entry name" value="HOMEOBOX-LEUCINE ZIPPER PROTEIN ATHB-14"/>
    <property type="match status" value="1"/>
</dbReference>
<feature type="domain" description="Homeobox" evidence="12">
    <location>
        <begin position="19"/>
        <end position="83"/>
    </location>
</feature>
<feature type="DNA-binding region" description="Homeobox" evidence="10">
    <location>
        <begin position="21"/>
        <end position="84"/>
    </location>
</feature>
<keyword evidence="4" id="KW-0805">Transcription regulation</keyword>
<sequence>MMAMMVCKDVKAGASSSAVMDNGKYVRYTPEQVEALERLYHECPKPSSIRRQQLIRECPILSNIEPKQIKVWFQNRRCREKQRKEASRLQSVNRKLTAMNKLLMEENDRLQKQVSHLVYENGCYRQHTQNTTIATKDTSCDSVVTSGQRQSTPQHPPRDATTPAGLLSIAEETLTEFLSKATGTAVEWVQMPGMKPGPDSIGIVAISHGCTGVAARACGLVSLEPTRVAEILKDRLSWFRDCRAIDVLDVLPTANGGTIELLYMQLYAPTTLATARDFWLLRYTSVTEDGSLVVCERSLTNTHNGPSIPSVPNFVRAEMLPSGYLIRPCEGGGSIIHIVDHMNLEALSVPEVLRPLYESPAVLAQKTTMTALRHLRQIAQEVSQASAPNWGRRPAALRALSQRLSRGFNEALNGFTDEGWSLMGNDGIDDVTILVNSSPEKLMGLNLSFSTGYPPVHTAVLCAKASMLLQNVPPALLLRFLREHRSEWADNNVDAYAAAAIKLGPCSILGARSGNFGGQVILPLAHSIEHEELLEVIKLEGVGLCPEDALMGRDMFLLQLCSGMDEKAAGMCSELIFAPIDASFADEGPLLPSGFRIIPLDSCKGDSSPNRTLDLASALEVRGPGNKLSGDRDVSIGSARSVMTIAFEFAFESHMQESVAAMARQYVRSIMSSVQRVASALSPSPNGGIQSPSGTPEADTLARWISHSYRRYLGVELFKGTDEAGDSILRSMWYHSDAILCCSMKAMQVFTFANQAGLDMLDTTLVGLQDISLDKILDENGRKGLCSELPQIIQQGFACLHGGICVSSVGKPVSYERAVAWKVVNEDHAHCICFMFINWSFV</sequence>
<keyword evidence="7 10" id="KW-0371">Homeobox</keyword>
<dbReference type="GO" id="GO:0003700">
    <property type="term" value="F:DNA-binding transcription factor activity"/>
    <property type="evidence" value="ECO:0007669"/>
    <property type="project" value="InterPro"/>
</dbReference>
<dbReference type="SUPFAM" id="SSF46689">
    <property type="entry name" value="Homeodomain-like"/>
    <property type="match status" value="1"/>
</dbReference>
<dbReference type="CDD" id="cd00086">
    <property type="entry name" value="homeodomain"/>
    <property type="match status" value="1"/>
</dbReference>
<dbReference type="Gene3D" id="3.30.530.20">
    <property type="match status" value="1"/>
</dbReference>
<comment type="subcellular location">
    <subcellularLocation>
        <location evidence="1 10 11">Nucleus</location>
    </subcellularLocation>
</comment>
<evidence type="ECO:0000313" key="14">
    <source>
        <dbReference type="EMBL" id="KAK1416864.1"/>
    </source>
</evidence>
<keyword evidence="9 10" id="KW-0539">Nucleus</keyword>
<dbReference type="SUPFAM" id="SSF55961">
    <property type="entry name" value="Bet v1-like"/>
    <property type="match status" value="1"/>
</dbReference>
<dbReference type="EMBL" id="JAUHHV010000007">
    <property type="protein sequence ID" value="KAK1416864.1"/>
    <property type="molecule type" value="Genomic_DNA"/>
</dbReference>
<protein>
    <submittedName>
        <fullName evidence="14">Uncharacterized protein</fullName>
    </submittedName>
</protein>
<name>A0AAD8K6M5_TARER</name>
<evidence type="ECO:0000256" key="8">
    <source>
        <dbReference type="ARBA" id="ARBA00023163"/>
    </source>
</evidence>
<dbReference type="Pfam" id="PF08670">
    <property type="entry name" value="MEKHLA"/>
    <property type="match status" value="1"/>
</dbReference>
<keyword evidence="8" id="KW-0804">Transcription</keyword>
<evidence type="ECO:0000256" key="6">
    <source>
        <dbReference type="ARBA" id="ARBA00023125"/>
    </source>
</evidence>
<evidence type="ECO:0000256" key="10">
    <source>
        <dbReference type="PROSITE-ProRule" id="PRU00108"/>
    </source>
</evidence>
<feature type="domain" description="START" evidence="13">
    <location>
        <begin position="159"/>
        <end position="387"/>
    </location>
</feature>
<gene>
    <name evidence="14" type="ORF">QVD17_25981</name>
</gene>
<evidence type="ECO:0000259" key="13">
    <source>
        <dbReference type="PROSITE" id="PS50848"/>
    </source>
</evidence>
<evidence type="ECO:0000256" key="7">
    <source>
        <dbReference type="ARBA" id="ARBA00023155"/>
    </source>
</evidence>
<dbReference type="InterPro" id="IPR002913">
    <property type="entry name" value="START_lipid-bd_dom"/>
</dbReference>
<keyword evidence="5" id="KW-0175">Coiled coil</keyword>
<dbReference type="CDD" id="cd14686">
    <property type="entry name" value="bZIP"/>
    <property type="match status" value="1"/>
</dbReference>
<evidence type="ECO:0000256" key="11">
    <source>
        <dbReference type="RuleBase" id="RU000682"/>
    </source>
</evidence>
<dbReference type="PROSITE" id="PS50071">
    <property type="entry name" value="HOMEOBOX_2"/>
    <property type="match status" value="1"/>
</dbReference>
<dbReference type="PANTHER" id="PTHR45950:SF1">
    <property type="entry name" value="HOMEOBOX-LEUCINE ZIPPER PROTEIN ATHB-15"/>
    <property type="match status" value="1"/>
</dbReference>
<dbReference type="GO" id="GO:0008289">
    <property type="term" value="F:lipid binding"/>
    <property type="evidence" value="ECO:0007669"/>
    <property type="project" value="InterPro"/>
</dbReference>
<evidence type="ECO:0000256" key="9">
    <source>
        <dbReference type="ARBA" id="ARBA00023242"/>
    </source>
</evidence>
<evidence type="ECO:0000256" key="1">
    <source>
        <dbReference type="ARBA" id="ARBA00004123"/>
    </source>
</evidence>
<dbReference type="InterPro" id="IPR044830">
    <property type="entry name" value="HD-Zip_III"/>
</dbReference>
<evidence type="ECO:0000259" key="12">
    <source>
        <dbReference type="PROSITE" id="PS50071"/>
    </source>
</evidence>
<comment type="similarity">
    <text evidence="2">Belongs to the HD-ZIP homeobox family. Class III subfamily.</text>
</comment>
<dbReference type="SMART" id="SM00234">
    <property type="entry name" value="START"/>
    <property type="match status" value="1"/>
</dbReference>
<comment type="caution">
    <text evidence="14">The sequence shown here is derived from an EMBL/GenBank/DDBJ whole genome shotgun (WGS) entry which is preliminary data.</text>
</comment>
<dbReference type="Pfam" id="PF00046">
    <property type="entry name" value="Homeodomain"/>
    <property type="match status" value="1"/>
</dbReference>
<evidence type="ECO:0000256" key="4">
    <source>
        <dbReference type="ARBA" id="ARBA00023015"/>
    </source>
</evidence>
<proteinExistence type="inferred from homology"/>
<dbReference type="CDD" id="cd08875">
    <property type="entry name" value="START_ArGLABRA2_like"/>
    <property type="match status" value="1"/>
</dbReference>
<evidence type="ECO:0000256" key="5">
    <source>
        <dbReference type="ARBA" id="ARBA00023054"/>
    </source>
</evidence>
<evidence type="ECO:0000256" key="2">
    <source>
        <dbReference type="ARBA" id="ARBA00010338"/>
    </source>
</evidence>
<organism evidence="14 15">
    <name type="scientific">Tagetes erecta</name>
    <name type="common">African marigold</name>
    <dbReference type="NCBI Taxonomy" id="13708"/>
    <lineage>
        <taxon>Eukaryota</taxon>
        <taxon>Viridiplantae</taxon>
        <taxon>Streptophyta</taxon>
        <taxon>Embryophyta</taxon>
        <taxon>Tracheophyta</taxon>
        <taxon>Spermatophyta</taxon>
        <taxon>Magnoliopsida</taxon>
        <taxon>eudicotyledons</taxon>
        <taxon>Gunneridae</taxon>
        <taxon>Pentapetalae</taxon>
        <taxon>asterids</taxon>
        <taxon>campanulids</taxon>
        <taxon>Asterales</taxon>
        <taxon>Asteraceae</taxon>
        <taxon>Asteroideae</taxon>
        <taxon>Heliantheae alliance</taxon>
        <taxon>Tageteae</taxon>
        <taxon>Tagetes</taxon>
    </lineage>
</organism>
<dbReference type="Proteomes" id="UP001229421">
    <property type="component" value="Unassembled WGS sequence"/>
</dbReference>
<dbReference type="Pfam" id="PF01852">
    <property type="entry name" value="START"/>
    <property type="match status" value="1"/>
</dbReference>
<keyword evidence="15" id="KW-1185">Reference proteome</keyword>
<dbReference type="PROSITE" id="PS50848">
    <property type="entry name" value="START"/>
    <property type="match status" value="1"/>
</dbReference>
<dbReference type="GO" id="GO:0003677">
    <property type="term" value="F:DNA binding"/>
    <property type="evidence" value="ECO:0007669"/>
    <property type="project" value="UniProtKB-UniRule"/>
</dbReference>
<dbReference type="GO" id="GO:0030154">
    <property type="term" value="P:cell differentiation"/>
    <property type="evidence" value="ECO:0007669"/>
    <property type="project" value="UniProtKB-KW"/>
</dbReference>
<dbReference type="InterPro" id="IPR009057">
    <property type="entry name" value="Homeodomain-like_sf"/>
</dbReference>
<dbReference type="SMART" id="SM00389">
    <property type="entry name" value="HOX"/>
    <property type="match status" value="1"/>
</dbReference>
<dbReference type="InterPro" id="IPR023393">
    <property type="entry name" value="START-like_dom_sf"/>
</dbReference>
<keyword evidence="3" id="KW-0221">Differentiation</keyword>